<dbReference type="InterPro" id="IPR000639">
    <property type="entry name" value="Epox_hydrolase-like"/>
</dbReference>
<dbReference type="Proteomes" id="UP000242444">
    <property type="component" value="Unassembled WGS sequence"/>
</dbReference>
<evidence type="ECO:0000313" key="2">
    <source>
        <dbReference type="EMBL" id="OZM74815.1"/>
    </source>
</evidence>
<dbReference type="PRINTS" id="PR00412">
    <property type="entry name" value="EPOXHYDRLASE"/>
</dbReference>
<keyword evidence="3" id="KW-1185">Reference proteome</keyword>
<keyword evidence="2" id="KW-0378">Hydrolase</keyword>
<sequence length="270" mass="28972">MARITADNGDPIDYREYGDPGGRPVVLLAGFTAPATSWRYQLPALANAGHRVLAVDLPGHGTTGALPPGFTMRSRAAAVRVLLEELDLRDAVLVGGSMGGNTIWAYATTFGTDRLGAAVVIDQTPKMLNSPDWAHGFYGYDRSNADTYFAEGVPSTGHGTPFWRRGMRLVRLLRTVRGGRRAFTPEELALLDDHAKRDWRDTIAGTAVPVQFIAGAESEFWPATHAHAAAALAPRGTAVVVARAGHGTNVEQPRAVNRELLRFLAGPAHS</sequence>
<protein>
    <submittedName>
        <fullName evidence="2">Alpha/beta hydrolase</fullName>
    </submittedName>
</protein>
<feature type="domain" description="AB hydrolase-1" evidence="1">
    <location>
        <begin position="25"/>
        <end position="258"/>
    </location>
</feature>
<reference evidence="2 3" key="1">
    <citation type="submission" date="2017-07" db="EMBL/GenBank/DDBJ databases">
        <title>Amycolatopsis antarcticus sp. nov., isolated from the surface of an Antarcticus brown macroalga.</title>
        <authorList>
            <person name="Wang J."/>
            <person name="Leiva S."/>
            <person name="Huang J."/>
            <person name="Huang Y."/>
        </authorList>
    </citation>
    <scope>NUCLEOTIDE SEQUENCE [LARGE SCALE GENOMIC DNA]</scope>
    <source>
        <strain evidence="2 3">AU-G6</strain>
    </source>
</reference>
<dbReference type="SUPFAM" id="SSF53474">
    <property type="entry name" value="alpha/beta-Hydrolases"/>
    <property type="match status" value="1"/>
</dbReference>
<dbReference type="Pfam" id="PF12697">
    <property type="entry name" value="Abhydrolase_6"/>
    <property type="match status" value="1"/>
</dbReference>
<dbReference type="PANTHER" id="PTHR43194:SF2">
    <property type="entry name" value="PEROXISOMAL MEMBRANE PROTEIN LPX1"/>
    <property type="match status" value="1"/>
</dbReference>
<dbReference type="PANTHER" id="PTHR43194">
    <property type="entry name" value="HYDROLASE ALPHA/BETA FOLD FAMILY"/>
    <property type="match status" value="1"/>
</dbReference>
<accession>A0A263DBP7</accession>
<comment type="caution">
    <text evidence="2">The sequence shown here is derived from an EMBL/GenBank/DDBJ whole genome shotgun (WGS) entry which is preliminary data.</text>
</comment>
<dbReference type="InParanoid" id="A0A263DBP7"/>
<organism evidence="2 3">
    <name type="scientific">Amycolatopsis antarctica</name>
    <dbReference type="NCBI Taxonomy" id="1854586"/>
    <lineage>
        <taxon>Bacteria</taxon>
        <taxon>Bacillati</taxon>
        <taxon>Actinomycetota</taxon>
        <taxon>Actinomycetes</taxon>
        <taxon>Pseudonocardiales</taxon>
        <taxon>Pseudonocardiaceae</taxon>
        <taxon>Amycolatopsis</taxon>
    </lineage>
</organism>
<dbReference type="InterPro" id="IPR000073">
    <property type="entry name" value="AB_hydrolase_1"/>
</dbReference>
<dbReference type="InterPro" id="IPR050228">
    <property type="entry name" value="Carboxylesterase_BioH"/>
</dbReference>
<dbReference type="OrthoDB" id="9785847at2"/>
<dbReference type="RefSeq" id="WP_094860600.1">
    <property type="nucleotide sequence ID" value="NZ_NKYE01000001.1"/>
</dbReference>
<dbReference type="AlphaFoldDB" id="A0A263DBP7"/>
<evidence type="ECO:0000313" key="3">
    <source>
        <dbReference type="Proteomes" id="UP000242444"/>
    </source>
</evidence>
<dbReference type="InterPro" id="IPR029058">
    <property type="entry name" value="AB_hydrolase_fold"/>
</dbReference>
<dbReference type="GO" id="GO:0016787">
    <property type="term" value="F:hydrolase activity"/>
    <property type="evidence" value="ECO:0007669"/>
    <property type="project" value="UniProtKB-KW"/>
</dbReference>
<evidence type="ECO:0000259" key="1">
    <source>
        <dbReference type="Pfam" id="PF12697"/>
    </source>
</evidence>
<gene>
    <name evidence="2" type="ORF">CFN78_00920</name>
</gene>
<dbReference type="EMBL" id="NKYE01000001">
    <property type="protein sequence ID" value="OZM74815.1"/>
    <property type="molecule type" value="Genomic_DNA"/>
</dbReference>
<proteinExistence type="predicted"/>
<dbReference type="Gene3D" id="3.40.50.1820">
    <property type="entry name" value="alpha/beta hydrolase"/>
    <property type="match status" value="1"/>
</dbReference>
<name>A0A263DBP7_9PSEU</name>